<keyword evidence="1" id="KW-1133">Transmembrane helix</keyword>
<dbReference type="InterPro" id="IPR049500">
    <property type="entry name" value="Peptidase_M50B-like"/>
</dbReference>
<accession>A0ABP7XJJ4</accession>
<evidence type="ECO:0000313" key="3">
    <source>
        <dbReference type="Proteomes" id="UP001501495"/>
    </source>
</evidence>
<name>A0ABP7XJJ4_9ACTN</name>
<feature type="transmembrane region" description="Helical" evidence="1">
    <location>
        <begin position="20"/>
        <end position="41"/>
    </location>
</feature>
<feature type="transmembrane region" description="Helical" evidence="1">
    <location>
        <begin position="213"/>
        <end position="236"/>
    </location>
</feature>
<evidence type="ECO:0000313" key="2">
    <source>
        <dbReference type="EMBL" id="GAA4118646.1"/>
    </source>
</evidence>
<feature type="transmembrane region" description="Helical" evidence="1">
    <location>
        <begin position="169"/>
        <end position="192"/>
    </location>
</feature>
<reference evidence="3" key="1">
    <citation type="journal article" date="2019" name="Int. J. Syst. Evol. Microbiol.">
        <title>The Global Catalogue of Microorganisms (GCM) 10K type strain sequencing project: providing services to taxonomists for standard genome sequencing and annotation.</title>
        <authorList>
            <consortium name="The Broad Institute Genomics Platform"/>
            <consortium name="The Broad Institute Genome Sequencing Center for Infectious Disease"/>
            <person name="Wu L."/>
            <person name="Ma J."/>
        </authorList>
    </citation>
    <scope>NUCLEOTIDE SEQUENCE [LARGE SCALE GENOMIC DNA]</scope>
    <source>
        <strain evidence="3">JCM 16703</strain>
    </source>
</reference>
<dbReference type="EMBL" id="BAAAZH010000013">
    <property type="protein sequence ID" value="GAA4118646.1"/>
    <property type="molecule type" value="Genomic_DNA"/>
</dbReference>
<feature type="transmembrane region" description="Helical" evidence="1">
    <location>
        <begin position="95"/>
        <end position="116"/>
    </location>
</feature>
<gene>
    <name evidence="2" type="ORF">GCM10022215_20410</name>
</gene>
<dbReference type="Pfam" id="PF13398">
    <property type="entry name" value="Peptidase_M50B"/>
    <property type="match status" value="1"/>
</dbReference>
<evidence type="ECO:0000256" key="1">
    <source>
        <dbReference type="SAM" id="Phobius"/>
    </source>
</evidence>
<organism evidence="2 3">
    <name type="scientific">Nocardioides fonticola</name>
    <dbReference type="NCBI Taxonomy" id="450363"/>
    <lineage>
        <taxon>Bacteria</taxon>
        <taxon>Bacillati</taxon>
        <taxon>Actinomycetota</taxon>
        <taxon>Actinomycetes</taxon>
        <taxon>Propionibacteriales</taxon>
        <taxon>Nocardioidaceae</taxon>
        <taxon>Nocardioides</taxon>
    </lineage>
</organism>
<dbReference type="Proteomes" id="UP001501495">
    <property type="component" value="Unassembled WGS sequence"/>
</dbReference>
<keyword evidence="1" id="KW-0472">Membrane</keyword>
<proteinExistence type="predicted"/>
<comment type="caution">
    <text evidence="2">The sequence shown here is derived from an EMBL/GenBank/DDBJ whole genome shotgun (WGS) entry which is preliminary data.</text>
</comment>
<feature type="transmembrane region" description="Helical" evidence="1">
    <location>
        <begin position="144"/>
        <end position="163"/>
    </location>
</feature>
<keyword evidence="3" id="KW-1185">Reference proteome</keyword>
<sequence>MIPDPVGVTTLLEEVWRTRPLPGAPVVLGTGVFAAAAVLWARSWTLVRLGITTVHEAGHAAVALLVGRRLHGVRVHQDTSGLTLSSGRARGPGLVAVYAAGHLAPGVLGLLAVAALAAGRPVALLAGGVVVAALLLVWVRNLYGLLVVTVIGAALALLAWRAPDDVRTAAAYLVAWLLLLGAPRPVVELLAAGRRRPRGSDVDRLADLTGVPAVLWALVLLAATHAGAVLGATTLAPDLLAAAV</sequence>
<protein>
    <submittedName>
        <fullName evidence="2">M50 family metallopeptidase</fullName>
    </submittedName>
</protein>
<feature type="transmembrane region" description="Helical" evidence="1">
    <location>
        <begin position="122"/>
        <end position="139"/>
    </location>
</feature>
<keyword evidence="1" id="KW-0812">Transmembrane</keyword>